<dbReference type="Proteomes" id="UP000030625">
    <property type="component" value="Chromosome"/>
</dbReference>
<dbReference type="HOGENOM" id="CLU_1709683_0_0_11"/>
<gene>
    <name evidence="1" type="ORF">AH68_04830</name>
</gene>
<dbReference type="OrthoDB" id="3233785at2"/>
<dbReference type="EMBL" id="CP007456">
    <property type="protein sequence ID" value="AIZ14504.1"/>
    <property type="molecule type" value="Genomic_DNA"/>
</dbReference>
<dbReference type="RefSeq" id="WP_052189150.1">
    <property type="nucleotide sequence ID" value="NZ_CP007456.1"/>
</dbReference>
<evidence type="ECO:0000313" key="2">
    <source>
        <dbReference type="Proteomes" id="UP000030625"/>
    </source>
</evidence>
<dbReference type="AlphaFoldDB" id="A0A0A7I6S0"/>
<proteinExistence type="predicted"/>
<sequence length="153" mass="17525">MITKGEAAMLLTTINAHHGNAQWDDLQLDEFYRELDKRSNIQDMRTAVVRFYATQSDKWMRAADINILCKKIRASRIPDENTIQQLAAKHHVTADDYWEFKRRVIFGTAREAQELGEAVSKALERADRPQIASKPIARQPTVADDLADLFKTP</sequence>
<protein>
    <submittedName>
        <fullName evidence="1">Uncharacterized protein</fullName>
    </submittedName>
</protein>
<dbReference type="KEGG" id="bka:AH68_04830"/>
<accession>A0A0A7I6S0</accession>
<evidence type="ECO:0000313" key="1">
    <source>
        <dbReference type="EMBL" id="AIZ14504.1"/>
    </source>
</evidence>
<name>A0A0A7I6S0_9BIFI</name>
<dbReference type="STRING" id="1447716.AH68_04830"/>
<organism evidence="1 2">
    <name type="scientific">Bifidobacterium catenulatum PV20-2</name>
    <dbReference type="NCBI Taxonomy" id="1447716"/>
    <lineage>
        <taxon>Bacteria</taxon>
        <taxon>Bacillati</taxon>
        <taxon>Actinomycetota</taxon>
        <taxon>Actinomycetes</taxon>
        <taxon>Bifidobacteriales</taxon>
        <taxon>Bifidobacteriaceae</taxon>
        <taxon>Bifidobacterium</taxon>
    </lineage>
</organism>
<reference evidence="1 2" key="1">
    <citation type="journal article" date="2015" name="Genome Announc.">
        <title>Complete and Assembled Genome Sequence of Bifidobacterium kashiwanohense PV20-2, Isolated from the Feces of an Anemic Kenyan Infant.</title>
        <authorList>
            <person name="Vazquez-Gutierrez P."/>
            <person name="Lacroix C."/>
            <person name="Chassard C."/>
            <person name="Klumpp J."/>
            <person name="Jans C."/>
            <person name="Stevens M.J."/>
        </authorList>
    </citation>
    <scope>NUCLEOTIDE SEQUENCE [LARGE SCALE GENOMIC DNA]</scope>
    <source>
        <strain evidence="1 2">PV20-2</strain>
    </source>
</reference>